<dbReference type="InterPro" id="IPR001005">
    <property type="entry name" value="SANT/Myb"/>
</dbReference>
<dbReference type="KEGG" id="bmic:BmR1_04g07875"/>
<reference evidence="3 4" key="1">
    <citation type="journal article" date="2012" name="Nucleic Acids Res.">
        <title>Sequencing of the smallest Apicomplexan genome from the human pathogen Babesia microti.</title>
        <authorList>
            <person name="Cornillot E."/>
            <person name="Hadj-Kaddour K."/>
            <person name="Dassouli A."/>
            <person name="Noel B."/>
            <person name="Ranwez V."/>
            <person name="Vacherie B."/>
            <person name="Augagneur Y."/>
            <person name="Bres V."/>
            <person name="Duclos A."/>
            <person name="Randazzo S."/>
            <person name="Carcy B."/>
            <person name="Debierre-Grockiego F."/>
            <person name="Delbecq S."/>
            <person name="Moubri-Menage K."/>
            <person name="Shams-Eldin H."/>
            <person name="Usmani-Brown S."/>
            <person name="Bringaud F."/>
            <person name="Wincker P."/>
            <person name="Vivares C.P."/>
            <person name="Schwarz R.T."/>
            <person name="Schetters T.P."/>
            <person name="Krause P.J."/>
            <person name="Gorenflot A."/>
            <person name="Berry V."/>
            <person name="Barbe V."/>
            <person name="Ben Mamoun C."/>
        </authorList>
    </citation>
    <scope>NUCLEOTIDE SEQUENCE [LARGE SCALE GENOMIC DNA]</scope>
    <source>
        <strain evidence="3 4">RI</strain>
    </source>
</reference>
<dbReference type="InterPro" id="IPR009057">
    <property type="entry name" value="Homeodomain-like_sf"/>
</dbReference>
<dbReference type="Gene3D" id="1.10.10.60">
    <property type="entry name" value="Homeodomain-like"/>
    <property type="match status" value="1"/>
</dbReference>
<dbReference type="RefSeq" id="XP_021337835.1">
    <property type="nucleotide sequence ID" value="XM_021482641.1"/>
</dbReference>
<dbReference type="Proteomes" id="UP000002899">
    <property type="component" value="Chromosome IV"/>
</dbReference>
<dbReference type="OrthoDB" id="608866at2759"/>
<dbReference type="InterPro" id="IPR017930">
    <property type="entry name" value="Myb_dom"/>
</dbReference>
<dbReference type="Pfam" id="PF00249">
    <property type="entry name" value="Myb_DNA-binding"/>
    <property type="match status" value="1"/>
</dbReference>
<dbReference type="GeneID" id="24426215"/>
<feature type="domain" description="Myb-like" evidence="1">
    <location>
        <begin position="314"/>
        <end position="367"/>
    </location>
</feature>
<reference evidence="3 4" key="2">
    <citation type="journal article" date="2013" name="PLoS ONE">
        <title>Whole genome mapping and re-organization of the nuclear and mitochondrial genomes of Babesia microti isolates.</title>
        <authorList>
            <person name="Cornillot E."/>
            <person name="Dassouli A."/>
            <person name="Garg A."/>
            <person name="Pachikara N."/>
            <person name="Randazzo S."/>
            <person name="Depoix D."/>
            <person name="Carcy B."/>
            <person name="Delbecq S."/>
            <person name="Frutos R."/>
            <person name="Silva J.C."/>
            <person name="Sutton R."/>
            <person name="Krause P.J."/>
            <person name="Mamoun C.B."/>
        </authorList>
    </citation>
    <scope>NUCLEOTIDE SEQUENCE [LARGE SCALE GENOMIC DNA]</scope>
    <source>
        <strain evidence="3 4">RI</strain>
    </source>
</reference>
<dbReference type="PROSITE" id="PS51294">
    <property type="entry name" value="HTH_MYB"/>
    <property type="match status" value="1"/>
</dbReference>
<dbReference type="AlphaFoldDB" id="A0A1N6LY23"/>
<evidence type="ECO:0000259" key="2">
    <source>
        <dbReference type="PROSITE" id="PS51294"/>
    </source>
</evidence>
<dbReference type="SUPFAM" id="SSF46689">
    <property type="entry name" value="Homeodomain-like"/>
    <property type="match status" value="1"/>
</dbReference>
<proteinExistence type="predicted"/>
<dbReference type="VEuPathDB" id="PiroplasmaDB:BmR1_04g07875"/>
<dbReference type="SMART" id="SM00717">
    <property type="entry name" value="SANT"/>
    <property type="match status" value="1"/>
</dbReference>
<organism evidence="3 4">
    <name type="scientific">Babesia microti (strain RI)</name>
    <dbReference type="NCBI Taxonomy" id="1133968"/>
    <lineage>
        <taxon>Eukaryota</taxon>
        <taxon>Sar</taxon>
        <taxon>Alveolata</taxon>
        <taxon>Apicomplexa</taxon>
        <taxon>Aconoidasida</taxon>
        <taxon>Piroplasmida</taxon>
        <taxon>Babesiidae</taxon>
        <taxon>Babesia</taxon>
    </lineage>
</organism>
<dbReference type="CDD" id="cd11660">
    <property type="entry name" value="SANT_TRF"/>
    <property type="match status" value="1"/>
</dbReference>
<accession>A0A1N6LY23</accession>
<protein>
    <submittedName>
        <fullName evidence="3">Uncharacterized protein</fullName>
    </submittedName>
</protein>
<evidence type="ECO:0000313" key="4">
    <source>
        <dbReference type="Proteomes" id="UP000002899"/>
    </source>
</evidence>
<dbReference type="PROSITE" id="PS50090">
    <property type="entry name" value="MYB_LIKE"/>
    <property type="match status" value="1"/>
</dbReference>
<feature type="domain" description="HTH myb-type" evidence="2">
    <location>
        <begin position="314"/>
        <end position="371"/>
    </location>
</feature>
<gene>
    <name evidence="3" type="ORF">BmR1_04g07875</name>
</gene>
<reference evidence="3 4" key="3">
    <citation type="journal article" date="2016" name="Sci. Rep.">
        <title>Genome-wide diversity and gene expression profiling of Babesia microti isolates identify polymorphic genes that mediate host-pathogen interactions.</title>
        <authorList>
            <person name="Silva J.C."/>
            <person name="Cornillot E."/>
            <person name="McCracken C."/>
            <person name="Usmani-Brown S."/>
            <person name="Dwivedi A."/>
            <person name="Ifeonu O.O."/>
            <person name="Crabtree J."/>
            <person name="Gotia H.T."/>
            <person name="Virji A.Z."/>
            <person name="Reynes C."/>
            <person name="Colinge J."/>
            <person name="Kumar V."/>
            <person name="Lawres L."/>
            <person name="Pazzi J.E."/>
            <person name="Pablo J.V."/>
            <person name="Hung C."/>
            <person name="Brancato J."/>
            <person name="Kumari P."/>
            <person name="Orvis J."/>
            <person name="Tretina K."/>
            <person name="Chibucos M."/>
            <person name="Ott S."/>
            <person name="Sadzewicz L."/>
            <person name="Sengamalay N."/>
            <person name="Shetty A.C."/>
            <person name="Su Q."/>
            <person name="Tallon L."/>
            <person name="Fraser C.M."/>
            <person name="Frutos R."/>
            <person name="Molina D.M."/>
            <person name="Krause P.J."/>
            <person name="Ben Mamoun C."/>
        </authorList>
    </citation>
    <scope>NUCLEOTIDE SEQUENCE [LARGE SCALE GENOMIC DNA]</scope>
    <source>
        <strain evidence="3 4">RI</strain>
    </source>
</reference>
<evidence type="ECO:0000259" key="1">
    <source>
        <dbReference type="PROSITE" id="PS50090"/>
    </source>
</evidence>
<sequence>MNEQTYRTIVRSHSTNVRRNTTNCSTLSYRCGIMSYRSNWSNFIESLAYKQLEAKLRKDAELEFNLLWNIFRLRFDMDIERVISASEDIDKFTDRCLEYQFSGEKAQHCFAKAKSMRSLAILLLLIVRDITHMLRVVNARKIAQRQHLTDLIALSLTGAKLSSNFIYDKCTKNLGKISKGKKVGFFEQAIQKMDLGPDTEILPSSYFYRVFTCLGYQRETIFEGMWDCSDLIRELVDLNNALQKFISMIHFIFPHPPITLLPQFTRNLSKTRLEIKFRKILIRAKAYIKVKKCLLKFPELANTTLLIPNAPIPTPKIKHGHWEPHEEIQLLKAVNRFGEGSWQKGAAVYFFNTRTGTQLRDKWQNLLRYGHVTCMGSGKERVWVFAIEKQQ</sequence>
<dbReference type="EMBL" id="LN871599">
    <property type="protein sequence ID" value="SIO73773.1"/>
    <property type="molecule type" value="Genomic_DNA"/>
</dbReference>
<name>A0A1N6LY23_BABMR</name>
<keyword evidence="4" id="KW-1185">Reference proteome</keyword>
<evidence type="ECO:0000313" key="3">
    <source>
        <dbReference type="EMBL" id="SIO73773.1"/>
    </source>
</evidence>